<accession>A0A6A3F5D9</accession>
<dbReference type="Proteomes" id="UP000429523">
    <property type="component" value="Unassembled WGS sequence"/>
</dbReference>
<gene>
    <name evidence="3" type="ORF">PF006_g7885</name>
    <name evidence="2" type="ORF">PF009_g9543</name>
</gene>
<proteinExistence type="predicted"/>
<evidence type="ECO:0000256" key="1">
    <source>
        <dbReference type="SAM" id="SignalP"/>
    </source>
</evidence>
<evidence type="ECO:0000313" key="5">
    <source>
        <dbReference type="Proteomes" id="UP000440732"/>
    </source>
</evidence>
<dbReference type="Proteomes" id="UP000440732">
    <property type="component" value="Unassembled WGS sequence"/>
</dbReference>
<feature type="signal peptide" evidence="1">
    <location>
        <begin position="1"/>
        <end position="17"/>
    </location>
</feature>
<evidence type="ECO:0000313" key="2">
    <source>
        <dbReference type="EMBL" id="KAE8940652.1"/>
    </source>
</evidence>
<name>A0A6A3F5D9_9STRA</name>
<dbReference type="AlphaFoldDB" id="A0A6A3F5D9"/>
<evidence type="ECO:0000313" key="3">
    <source>
        <dbReference type="EMBL" id="KAE9147442.1"/>
    </source>
</evidence>
<organism evidence="2 4">
    <name type="scientific">Phytophthora fragariae</name>
    <dbReference type="NCBI Taxonomy" id="53985"/>
    <lineage>
        <taxon>Eukaryota</taxon>
        <taxon>Sar</taxon>
        <taxon>Stramenopiles</taxon>
        <taxon>Oomycota</taxon>
        <taxon>Peronosporomycetes</taxon>
        <taxon>Peronosporales</taxon>
        <taxon>Peronosporaceae</taxon>
        <taxon>Phytophthora</taxon>
    </lineage>
</organism>
<dbReference type="EMBL" id="QXGF01000410">
    <property type="protein sequence ID" value="KAE8940652.1"/>
    <property type="molecule type" value="Genomic_DNA"/>
</dbReference>
<reference evidence="4 5" key="1">
    <citation type="submission" date="2018-08" db="EMBL/GenBank/DDBJ databases">
        <title>Genomic investigation of the strawberry pathogen Phytophthora fragariae indicates pathogenicity is determined by transcriptional variation in three key races.</title>
        <authorList>
            <person name="Adams T.M."/>
            <person name="Armitage A.D."/>
            <person name="Sobczyk M.K."/>
            <person name="Bates H.J."/>
            <person name="Dunwell J.M."/>
            <person name="Nellist C.F."/>
            <person name="Harrison R.J."/>
        </authorList>
    </citation>
    <scope>NUCLEOTIDE SEQUENCE [LARGE SCALE GENOMIC DNA]</scope>
    <source>
        <strain evidence="3 5">NOV-5</strain>
        <strain evidence="2 4">NOV-9</strain>
    </source>
</reference>
<evidence type="ECO:0000313" key="4">
    <source>
        <dbReference type="Proteomes" id="UP000429523"/>
    </source>
</evidence>
<keyword evidence="1" id="KW-0732">Signal</keyword>
<feature type="chain" id="PRO_5036379433" evidence="1">
    <location>
        <begin position="18"/>
        <end position="52"/>
    </location>
</feature>
<comment type="caution">
    <text evidence="2">The sequence shown here is derived from an EMBL/GenBank/DDBJ whole genome shotgun (WGS) entry which is preliminary data.</text>
</comment>
<dbReference type="EMBL" id="QXGA01000348">
    <property type="protein sequence ID" value="KAE9147442.1"/>
    <property type="molecule type" value="Genomic_DNA"/>
</dbReference>
<protein>
    <submittedName>
        <fullName evidence="2">Uncharacterized protein</fullName>
    </submittedName>
</protein>
<sequence length="52" mass="5251">MPRAAHALLGTFGRACARCCSASGACATCTWSRAAPGAKIVRGQRARSGSAK</sequence>